<keyword evidence="10" id="KW-1185">Reference proteome</keyword>
<dbReference type="InterPro" id="IPR013149">
    <property type="entry name" value="ADH-like_C"/>
</dbReference>
<dbReference type="Gene3D" id="3.90.180.10">
    <property type="entry name" value="Medium-chain alcohol dehydrogenases, catalytic domain"/>
    <property type="match status" value="1"/>
</dbReference>
<dbReference type="PANTHER" id="PTHR43880:SF12">
    <property type="entry name" value="ALCOHOL DEHYDROGENASE CLASS-3"/>
    <property type="match status" value="1"/>
</dbReference>
<dbReference type="GO" id="GO:0051903">
    <property type="term" value="F:S-(hydroxymethyl)glutathione dehydrogenase [NAD(P)+] activity"/>
    <property type="evidence" value="ECO:0007669"/>
    <property type="project" value="TreeGrafter"/>
</dbReference>
<dbReference type="AlphaFoldDB" id="A0A846XD25"/>
<comment type="caution">
    <text evidence="9">The sequence shown here is derived from an EMBL/GenBank/DDBJ whole genome shotgun (WGS) entry which is preliminary data.</text>
</comment>
<dbReference type="SMART" id="SM00829">
    <property type="entry name" value="PKS_ER"/>
    <property type="match status" value="1"/>
</dbReference>
<accession>A0A846XD25</accession>
<dbReference type="GO" id="GO:0008270">
    <property type="term" value="F:zinc ion binding"/>
    <property type="evidence" value="ECO:0007669"/>
    <property type="project" value="InterPro"/>
</dbReference>
<dbReference type="FunFam" id="3.40.50.720:FF:000003">
    <property type="entry name" value="S-(hydroxymethyl)glutathione dehydrogenase"/>
    <property type="match status" value="1"/>
</dbReference>
<name>A0A846XD25_9NOCA</name>
<comment type="similarity">
    <text evidence="2 7">Belongs to the zinc-containing alcohol dehydrogenase family.</text>
</comment>
<evidence type="ECO:0000256" key="3">
    <source>
        <dbReference type="ARBA" id="ARBA00022723"/>
    </source>
</evidence>
<dbReference type="Gene3D" id="3.40.50.720">
    <property type="entry name" value="NAD(P)-binding Rossmann-like Domain"/>
    <property type="match status" value="1"/>
</dbReference>
<dbReference type="SUPFAM" id="SSF51735">
    <property type="entry name" value="NAD(P)-binding Rossmann-fold domains"/>
    <property type="match status" value="1"/>
</dbReference>
<keyword evidence="4 7" id="KW-0862">Zinc</keyword>
<dbReference type="InterPro" id="IPR002328">
    <property type="entry name" value="ADH_Zn_CS"/>
</dbReference>
<dbReference type="InterPro" id="IPR013154">
    <property type="entry name" value="ADH-like_N"/>
</dbReference>
<evidence type="ECO:0000313" key="9">
    <source>
        <dbReference type="EMBL" id="NKY33307.1"/>
    </source>
</evidence>
<comment type="cofactor">
    <cofactor evidence="1 7">
        <name>Zn(2+)</name>
        <dbReference type="ChEBI" id="CHEBI:29105"/>
    </cofactor>
</comment>
<dbReference type="GO" id="GO:0046294">
    <property type="term" value="P:formaldehyde catabolic process"/>
    <property type="evidence" value="ECO:0007669"/>
    <property type="project" value="TreeGrafter"/>
</dbReference>
<keyword evidence="5" id="KW-0560">Oxidoreductase</keyword>
<evidence type="ECO:0000256" key="4">
    <source>
        <dbReference type="ARBA" id="ARBA00022833"/>
    </source>
</evidence>
<dbReference type="SUPFAM" id="SSF50129">
    <property type="entry name" value="GroES-like"/>
    <property type="match status" value="1"/>
</dbReference>
<dbReference type="RefSeq" id="WP_068040105.1">
    <property type="nucleotide sequence ID" value="NZ_JAAXOO010000002.1"/>
</dbReference>
<evidence type="ECO:0000313" key="10">
    <source>
        <dbReference type="Proteomes" id="UP000565715"/>
    </source>
</evidence>
<dbReference type="InterPro" id="IPR036291">
    <property type="entry name" value="NAD(P)-bd_dom_sf"/>
</dbReference>
<evidence type="ECO:0000259" key="8">
    <source>
        <dbReference type="SMART" id="SM00829"/>
    </source>
</evidence>
<keyword evidence="3 7" id="KW-0479">Metal-binding</keyword>
<proteinExistence type="inferred from homology"/>
<dbReference type="Pfam" id="PF00107">
    <property type="entry name" value="ADH_zinc_N"/>
    <property type="match status" value="1"/>
</dbReference>
<gene>
    <name evidence="9" type="ORF">HGA13_09520</name>
</gene>
<dbReference type="PROSITE" id="PS00059">
    <property type="entry name" value="ADH_ZINC"/>
    <property type="match status" value="1"/>
</dbReference>
<reference evidence="9 10" key="1">
    <citation type="submission" date="2020-04" db="EMBL/GenBank/DDBJ databases">
        <title>MicrobeNet Type strains.</title>
        <authorList>
            <person name="Nicholson A.C."/>
        </authorList>
    </citation>
    <scope>NUCLEOTIDE SEQUENCE [LARGE SCALE GENOMIC DNA]</scope>
    <source>
        <strain evidence="9 10">DSM 45078</strain>
    </source>
</reference>
<evidence type="ECO:0000256" key="1">
    <source>
        <dbReference type="ARBA" id="ARBA00001947"/>
    </source>
</evidence>
<keyword evidence="6" id="KW-0520">NAD</keyword>
<evidence type="ECO:0000256" key="5">
    <source>
        <dbReference type="ARBA" id="ARBA00023002"/>
    </source>
</evidence>
<dbReference type="Proteomes" id="UP000565715">
    <property type="component" value="Unassembled WGS sequence"/>
</dbReference>
<dbReference type="InterPro" id="IPR011032">
    <property type="entry name" value="GroES-like_sf"/>
</dbReference>
<evidence type="ECO:0000256" key="2">
    <source>
        <dbReference type="ARBA" id="ARBA00008072"/>
    </source>
</evidence>
<evidence type="ECO:0000256" key="6">
    <source>
        <dbReference type="ARBA" id="ARBA00023027"/>
    </source>
</evidence>
<sequence length="356" mass="37828">MKAILFDGNHNRIVDDLEVRAPAEGEVVVRIHASGLCQSDLSVMSGTIPFPVPVVLGHEGAGVVEEVGPGVSTPRVGEHVVTSTLANCGRCAECGSGRPTMCRRSYGTPDAPFRRRGEKVHNFAALSTFSERIVVRAGQTTVIPDDIPFTSACLVGCAVLTGAGAVFHRARVAPCDRVAVIGVGGVGLNVVQAARLAGAATIVAVDTNEAKRAQALRFGATHFVNPDSGDSVEAVKDLTRDGADHVFDCVGAPATVRRGFEMLSWGGQLILLGVPPADTELSVPAGLLYLDRSLLGCRYGSSRPSADIPRYLELYRSGRLLLDELVTRTYRFDDFHQLVDDARAAQLDRGVLTFLP</sequence>
<protein>
    <submittedName>
        <fullName evidence="9">Zinc-binding dehydrogenase</fullName>
    </submittedName>
</protein>
<dbReference type="Pfam" id="PF08240">
    <property type="entry name" value="ADH_N"/>
    <property type="match status" value="1"/>
</dbReference>
<feature type="domain" description="Enoyl reductase (ER)" evidence="8">
    <location>
        <begin position="12"/>
        <end position="352"/>
    </location>
</feature>
<dbReference type="InterPro" id="IPR020843">
    <property type="entry name" value="ER"/>
</dbReference>
<dbReference type="PANTHER" id="PTHR43880">
    <property type="entry name" value="ALCOHOL DEHYDROGENASE"/>
    <property type="match status" value="1"/>
</dbReference>
<evidence type="ECO:0000256" key="7">
    <source>
        <dbReference type="RuleBase" id="RU361277"/>
    </source>
</evidence>
<dbReference type="GO" id="GO:0005829">
    <property type="term" value="C:cytosol"/>
    <property type="evidence" value="ECO:0007669"/>
    <property type="project" value="TreeGrafter"/>
</dbReference>
<organism evidence="9 10">
    <name type="scientific">Nocardia speluncae</name>
    <dbReference type="NCBI Taxonomy" id="419477"/>
    <lineage>
        <taxon>Bacteria</taxon>
        <taxon>Bacillati</taxon>
        <taxon>Actinomycetota</taxon>
        <taxon>Actinomycetes</taxon>
        <taxon>Mycobacteriales</taxon>
        <taxon>Nocardiaceae</taxon>
        <taxon>Nocardia</taxon>
    </lineage>
</organism>
<dbReference type="EMBL" id="JAAXOO010000002">
    <property type="protein sequence ID" value="NKY33307.1"/>
    <property type="molecule type" value="Genomic_DNA"/>
</dbReference>